<gene>
    <name evidence="1" type="ORF">DXA38_07660</name>
</gene>
<proteinExistence type="predicted"/>
<evidence type="ECO:0000313" key="1">
    <source>
        <dbReference type="EMBL" id="RGC16549.1"/>
    </source>
</evidence>
<name>A0A3E2VYQ4_CLOIN</name>
<protein>
    <submittedName>
        <fullName evidence="1">Uncharacterized protein</fullName>
    </submittedName>
</protein>
<organism evidence="1 2">
    <name type="scientific">Clostridium innocuum</name>
    <dbReference type="NCBI Taxonomy" id="1522"/>
    <lineage>
        <taxon>Bacteria</taxon>
        <taxon>Bacillati</taxon>
        <taxon>Bacillota</taxon>
        <taxon>Clostridia</taxon>
        <taxon>Eubacteriales</taxon>
        <taxon>Clostridiaceae</taxon>
        <taxon>Clostridium</taxon>
    </lineage>
</organism>
<reference evidence="1 2" key="1">
    <citation type="submission" date="2018-08" db="EMBL/GenBank/DDBJ databases">
        <title>A genome reference for cultivated species of the human gut microbiota.</title>
        <authorList>
            <person name="Zou Y."/>
            <person name="Xue W."/>
            <person name="Luo G."/>
        </authorList>
    </citation>
    <scope>NUCLEOTIDE SEQUENCE [LARGE SCALE GENOMIC DNA]</scope>
    <source>
        <strain evidence="1 2">OF01-2LB</strain>
    </source>
</reference>
<accession>A0A3E2VYQ4</accession>
<evidence type="ECO:0000313" key="2">
    <source>
        <dbReference type="Proteomes" id="UP000260025"/>
    </source>
</evidence>
<dbReference type="EMBL" id="QVEV01000008">
    <property type="protein sequence ID" value="RGC16549.1"/>
    <property type="molecule type" value="Genomic_DNA"/>
</dbReference>
<comment type="caution">
    <text evidence="1">The sequence shown here is derived from an EMBL/GenBank/DDBJ whole genome shotgun (WGS) entry which is preliminary data.</text>
</comment>
<sequence length="65" mass="7865">MFGCFHEGILKQHSLLMKGSCILQVHMQSRFYKLLFGFHKDRYIFRKYDIYGRKSFCNRCYTDTG</sequence>
<dbReference type="Proteomes" id="UP000260025">
    <property type="component" value="Unassembled WGS sequence"/>
</dbReference>
<dbReference type="AlphaFoldDB" id="A0A3E2VYQ4"/>